<feature type="compositionally biased region" description="Low complexity" evidence="8">
    <location>
        <begin position="169"/>
        <end position="184"/>
    </location>
</feature>
<dbReference type="Gene3D" id="1.20.5.170">
    <property type="match status" value="1"/>
</dbReference>
<dbReference type="GO" id="GO:0005634">
    <property type="term" value="C:nucleus"/>
    <property type="evidence" value="ECO:0007669"/>
    <property type="project" value="TreeGrafter"/>
</dbReference>
<evidence type="ECO:0000256" key="1">
    <source>
        <dbReference type="ARBA" id="ARBA00004167"/>
    </source>
</evidence>
<comment type="subcellular location">
    <subcellularLocation>
        <location evidence="1">Membrane</location>
        <topology evidence="1">Single-pass membrane protein</topology>
    </subcellularLocation>
</comment>
<dbReference type="InterPro" id="IPR051882">
    <property type="entry name" value="ATF_bZIP_TF"/>
</dbReference>
<reference evidence="10" key="1">
    <citation type="submission" date="2020-11" db="EMBL/GenBank/DDBJ databases">
        <authorList>
            <person name="Tran Van P."/>
        </authorList>
    </citation>
    <scope>NUCLEOTIDE SEQUENCE</scope>
</reference>
<sequence length="460" mass="50972">MAFHSTFTQMFDYKDLFCYRCLITRLCSVTDVDCPMPPEDDFLQQLSNDLEIPMLLGDSSQSMLPDSADELMRGHSPLPSSMLEQFSSLEDLEVVDDMNWAHHDFACLEDNGTTPPYLAKTPIPYTNKKLAFTTPVTRTLSIDCEIKDEIKVEPDSPSPSSLLPPSPSPSSGSESWSGGESVSPTEVKFVLETPPISPPQQQDGSPPTSPQPNNKIESVVSPIKILPLPRNGLKADGHSTTKIVITPHNGKMVKRIKLQPKPEPGFSKTLPTLTLSKNEDSRTIVLSAQDFATLTQQVKAATPKIAPVPTVRIHTLPMVQQVTPIVKREVSKVPIMKQVVTTAGNPVMPGVLKCGPRQDLEIKAIKRQQRMIKNRESACLSRKKKKEYLTSLEEHISELQQENSQLKQENIALKERLSQYEEGSLWKSVQGHGLMKVNMKKTTAILAILFMVSLNVNSLG</sequence>
<evidence type="ECO:0000256" key="5">
    <source>
        <dbReference type="ARBA" id="ARBA00023163"/>
    </source>
</evidence>
<dbReference type="SUPFAM" id="SSF57959">
    <property type="entry name" value="Leucine zipper domain"/>
    <property type="match status" value="1"/>
</dbReference>
<dbReference type="SMART" id="SM00338">
    <property type="entry name" value="BRLZ"/>
    <property type="match status" value="1"/>
</dbReference>
<evidence type="ECO:0000256" key="2">
    <source>
        <dbReference type="ARBA" id="ARBA00009050"/>
    </source>
</evidence>
<feature type="coiled-coil region" evidence="7">
    <location>
        <begin position="382"/>
        <end position="423"/>
    </location>
</feature>
<evidence type="ECO:0000256" key="3">
    <source>
        <dbReference type="ARBA" id="ARBA00023015"/>
    </source>
</evidence>
<keyword evidence="4" id="KW-0238">DNA-binding</keyword>
<evidence type="ECO:0000313" key="10">
    <source>
        <dbReference type="EMBL" id="CAD7404257.1"/>
    </source>
</evidence>
<keyword evidence="6" id="KW-0539">Nucleus</keyword>
<proteinExistence type="inferred from homology"/>
<dbReference type="AlphaFoldDB" id="A0A7R9CZ92"/>
<keyword evidence="5" id="KW-0804">Transcription</keyword>
<dbReference type="GO" id="GO:0016020">
    <property type="term" value="C:membrane"/>
    <property type="evidence" value="ECO:0007669"/>
    <property type="project" value="UniProtKB-SubCell"/>
</dbReference>
<dbReference type="InterPro" id="IPR004827">
    <property type="entry name" value="bZIP"/>
</dbReference>
<evidence type="ECO:0000256" key="8">
    <source>
        <dbReference type="SAM" id="MobiDB-lite"/>
    </source>
</evidence>
<evidence type="ECO:0000256" key="6">
    <source>
        <dbReference type="ARBA" id="ARBA00023242"/>
    </source>
</evidence>
<name>A0A7R9CZ92_TIMCR</name>
<dbReference type="PANTHER" id="PTHR46164">
    <property type="entry name" value="ATF6, ISOFORM C"/>
    <property type="match status" value="1"/>
</dbReference>
<dbReference type="Pfam" id="PF00170">
    <property type="entry name" value="bZIP_1"/>
    <property type="match status" value="1"/>
</dbReference>
<accession>A0A7R9CZ92</accession>
<dbReference type="EMBL" id="OC319100">
    <property type="protein sequence ID" value="CAD7404257.1"/>
    <property type="molecule type" value="Genomic_DNA"/>
</dbReference>
<dbReference type="GO" id="GO:0000981">
    <property type="term" value="F:DNA-binding transcription factor activity, RNA polymerase II-specific"/>
    <property type="evidence" value="ECO:0007669"/>
    <property type="project" value="TreeGrafter"/>
</dbReference>
<evidence type="ECO:0000256" key="7">
    <source>
        <dbReference type="SAM" id="Coils"/>
    </source>
</evidence>
<keyword evidence="3" id="KW-0805">Transcription regulation</keyword>
<evidence type="ECO:0000259" key="9">
    <source>
        <dbReference type="PROSITE" id="PS50217"/>
    </source>
</evidence>
<organism evidence="10">
    <name type="scientific">Timema cristinae</name>
    <name type="common">Walking stick</name>
    <dbReference type="NCBI Taxonomy" id="61476"/>
    <lineage>
        <taxon>Eukaryota</taxon>
        <taxon>Metazoa</taxon>
        <taxon>Ecdysozoa</taxon>
        <taxon>Arthropoda</taxon>
        <taxon>Hexapoda</taxon>
        <taxon>Insecta</taxon>
        <taxon>Pterygota</taxon>
        <taxon>Neoptera</taxon>
        <taxon>Polyneoptera</taxon>
        <taxon>Phasmatodea</taxon>
        <taxon>Timematodea</taxon>
        <taxon>Timematoidea</taxon>
        <taxon>Timematidae</taxon>
        <taxon>Timema</taxon>
    </lineage>
</organism>
<dbReference type="PRINTS" id="PR00041">
    <property type="entry name" value="LEUZIPPRCREB"/>
</dbReference>
<dbReference type="InterPro" id="IPR046347">
    <property type="entry name" value="bZIP_sf"/>
</dbReference>
<comment type="similarity">
    <text evidence="2">Belongs to the bZIP family. ATF subfamily.</text>
</comment>
<evidence type="ECO:0000256" key="4">
    <source>
        <dbReference type="ARBA" id="ARBA00023125"/>
    </source>
</evidence>
<protein>
    <recommendedName>
        <fullName evidence="9">BZIP domain-containing protein</fullName>
    </recommendedName>
</protein>
<keyword evidence="7" id="KW-0175">Coiled coil</keyword>
<dbReference type="CDD" id="cd14700">
    <property type="entry name" value="bZIP_ATF6"/>
    <property type="match status" value="1"/>
</dbReference>
<gene>
    <name evidence="10" type="ORF">TCEB3V08_LOCUS7413</name>
</gene>
<feature type="compositionally biased region" description="Polar residues" evidence="8">
    <location>
        <begin position="199"/>
        <end position="215"/>
    </location>
</feature>
<dbReference type="GO" id="GO:0000978">
    <property type="term" value="F:RNA polymerase II cis-regulatory region sequence-specific DNA binding"/>
    <property type="evidence" value="ECO:0007669"/>
    <property type="project" value="TreeGrafter"/>
</dbReference>
<feature type="region of interest" description="Disordered" evidence="8">
    <location>
        <begin position="150"/>
        <end position="215"/>
    </location>
</feature>
<dbReference type="PANTHER" id="PTHR46164:SF3">
    <property type="entry name" value="ATF6, ISOFORM C"/>
    <property type="match status" value="1"/>
</dbReference>
<dbReference type="GO" id="GO:0030968">
    <property type="term" value="P:endoplasmic reticulum unfolded protein response"/>
    <property type="evidence" value="ECO:0007669"/>
    <property type="project" value="TreeGrafter"/>
</dbReference>
<dbReference type="PROSITE" id="PS50217">
    <property type="entry name" value="BZIP"/>
    <property type="match status" value="1"/>
</dbReference>
<feature type="domain" description="BZIP" evidence="9">
    <location>
        <begin position="364"/>
        <end position="422"/>
    </location>
</feature>